<dbReference type="EMBL" id="FUYE01000008">
    <property type="protein sequence ID" value="SKA98100.1"/>
    <property type="molecule type" value="Genomic_DNA"/>
</dbReference>
<keyword evidence="1" id="KW-0732">Signal</keyword>
<feature type="chain" id="PRO_5013137678" evidence="1">
    <location>
        <begin position="19"/>
        <end position="95"/>
    </location>
</feature>
<sequence length="95" mass="10040">MKRIFITMIAISSLASCATGPNAQRGAVIGGLGGAAVGGIIGNQSGRGLEGAAIGAGLGALAGNAIGDSQDRRYYYNDRYYNHRGYRHGRYYYYD</sequence>
<name>A0A1T4Y8T4_9BACT</name>
<feature type="signal peptide" evidence="1">
    <location>
        <begin position="1"/>
        <end position="18"/>
    </location>
</feature>
<dbReference type="PROSITE" id="PS51257">
    <property type="entry name" value="PROKAR_LIPOPROTEIN"/>
    <property type="match status" value="1"/>
</dbReference>
<reference evidence="4" key="1">
    <citation type="submission" date="2017-02" db="EMBL/GenBank/DDBJ databases">
        <authorList>
            <person name="Varghese N."/>
            <person name="Submissions S."/>
        </authorList>
    </citation>
    <scope>NUCLEOTIDE SEQUENCE [LARGE SCALE GENOMIC DNA]</scope>
    <source>
        <strain evidence="4">ATCC 700200</strain>
    </source>
</reference>
<dbReference type="AlphaFoldDB" id="A0A1T4Y8T4"/>
<evidence type="ECO:0000256" key="1">
    <source>
        <dbReference type="SAM" id="SignalP"/>
    </source>
</evidence>
<proteinExistence type="predicted"/>
<organism evidence="3 4">
    <name type="scientific">Prosthecobacter debontii</name>
    <dbReference type="NCBI Taxonomy" id="48467"/>
    <lineage>
        <taxon>Bacteria</taxon>
        <taxon>Pseudomonadati</taxon>
        <taxon>Verrucomicrobiota</taxon>
        <taxon>Verrucomicrobiia</taxon>
        <taxon>Verrucomicrobiales</taxon>
        <taxon>Verrucomicrobiaceae</taxon>
        <taxon>Prosthecobacter</taxon>
    </lineage>
</organism>
<dbReference type="Pfam" id="PF13488">
    <property type="entry name" value="Gly-zipper_Omp"/>
    <property type="match status" value="1"/>
</dbReference>
<dbReference type="STRING" id="48467.SAMN02745166_02679"/>
<gene>
    <name evidence="3" type="ORF">SAMN02745166_02679</name>
</gene>
<evidence type="ECO:0000259" key="2">
    <source>
        <dbReference type="Pfam" id="PF13488"/>
    </source>
</evidence>
<dbReference type="Proteomes" id="UP000190774">
    <property type="component" value="Unassembled WGS sequence"/>
</dbReference>
<evidence type="ECO:0000313" key="4">
    <source>
        <dbReference type="Proteomes" id="UP000190774"/>
    </source>
</evidence>
<keyword evidence="4" id="KW-1185">Reference proteome</keyword>
<accession>A0A1T4Y8T4</accession>
<evidence type="ECO:0000313" key="3">
    <source>
        <dbReference type="EMBL" id="SKA98100.1"/>
    </source>
</evidence>
<protein>
    <submittedName>
        <fullName evidence="3">YMGG-like Gly-zipper</fullName>
    </submittedName>
</protein>
<dbReference type="InterPro" id="IPR039567">
    <property type="entry name" value="Gly-zipper"/>
</dbReference>
<dbReference type="RefSeq" id="WP_078813869.1">
    <property type="nucleotide sequence ID" value="NZ_FUYE01000008.1"/>
</dbReference>
<feature type="domain" description="Glycine zipper" evidence="2">
    <location>
        <begin position="29"/>
        <end position="72"/>
    </location>
</feature>